<dbReference type="FunCoup" id="A0A1V9XKU7">
    <property type="interactions" value="1328"/>
</dbReference>
<comment type="function">
    <text evidence="1">Required for biogenesis of the 60S ribosomal subunit.</text>
</comment>
<evidence type="ECO:0000256" key="4">
    <source>
        <dbReference type="ARBA" id="ARBA00020522"/>
    </source>
</evidence>
<organism evidence="9 10">
    <name type="scientific">Tropilaelaps mercedesae</name>
    <dbReference type="NCBI Taxonomy" id="418985"/>
    <lineage>
        <taxon>Eukaryota</taxon>
        <taxon>Metazoa</taxon>
        <taxon>Ecdysozoa</taxon>
        <taxon>Arthropoda</taxon>
        <taxon>Chelicerata</taxon>
        <taxon>Arachnida</taxon>
        <taxon>Acari</taxon>
        <taxon>Parasitiformes</taxon>
        <taxon>Mesostigmata</taxon>
        <taxon>Gamasina</taxon>
        <taxon>Dermanyssoidea</taxon>
        <taxon>Laelapidae</taxon>
        <taxon>Tropilaelaps</taxon>
    </lineage>
</organism>
<evidence type="ECO:0000256" key="5">
    <source>
        <dbReference type="ARBA" id="ARBA00022517"/>
    </source>
</evidence>
<comment type="subcellular location">
    <subcellularLocation>
        <location evidence="2">Nucleus</location>
        <location evidence="2">Nucleolus</location>
    </subcellularLocation>
</comment>
<evidence type="ECO:0000313" key="9">
    <source>
        <dbReference type="EMBL" id="OQR73978.1"/>
    </source>
</evidence>
<accession>A0A1V9XKU7</accession>
<comment type="caution">
    <text evidence="9">The sequence shown here is derived from an EMBL/GenBank/DDBJ whole genome shotgun (WGS) entry which is preliminary data.</text>
</comment>
<evidence type="ECO:0000256" key="3">
    <source>
        <dbReference type="ARBA" id="ARBA00006369"/>
    </source>
</evidence>
<dbReference type="AlphaFoldDB" id="A0A1V9XKU7"/>
<dbReference type="GO" id="GO:0019843">
    <property type="term" value="F:rRNA binding"/>
    <property type="evidence" value="ECO:0007669"/>
    <property type="project" value="InterPro"/>
</dbReference>
<dbReference type="InterPro" id="IPR026532">
    <property type="entry name" value="BRX1"/>
</dbReference>
<dbReference type="GO" id="GO:0005730">
    <property type="term" value="C:nucleolus"/>
    <property type="evidence" value="ECO:0007669"/>
    <property type="project" value="UniProtKB-SubCell"/>
</dbReference>
<comment type="similarity">
    <text evidence="3">Belongs to the BRX1 family.</text>
</comment>
<feature type="compositionally biased region" description="Basic residues" evidence="7">
    <location>
        <begin position="1"/>
        <end position="11"/>
    </location>
</feature>
<keyword evidence="6" id="KW-0539">Nucleus</keyword>
<dbReference type="InParanoid" id="A0A1V9XKU7"/>
<dbReference type="SMART" id="SM00879">
    <property type="entry name" value="Brix"/>
    <property type="match status" value="1"/>
</dbReference>
<dbReference type="OrthoDB" id="1638493at2759"/>
<dbReference type="STRING" id="418985.A0A1V9XKU7"/>
<feature type="domain" description="Brix" evidence="8">
    <location>
        <begin position="48"/>
        <end position="237"/>
    </location>
</feature>
<dbReference type="GO" id="GO:0000027">
    <property type="term" value="P:ribosomal large subunit assembly"/>
    <property type="evidence" value="ECO:0007669"/>
    <property type="project" value="TreeGrafter"/>
</dbReference>
<name>A0A1V9XKU7_9ACAR</name>
<dbReference type="Proteomes" id="UP000192247">
    <property type="component" value="Unassembled WGS sequence"/>
</dbReference>
<keyword evidence="10" id="KW-1185">Reference proteome</keyword>
<evidence type="ECO:0000256" key="6">
    <source>
        <dbReference type="ARBA" id="ARBA00023242"/>
    </source>
</evidence>
<dbReference type="EMBL" id="MNPL01008932">
    <property type="protein sequence ID" value="OQR73978.1"/>
    <property type="molecule type" value="Genomic_DNA"/>
</dbReference>
<feature type="region of interest" description="Disordered" evidence="7">
    <location>
        <begin position="1"/>
        <end position="32"/>
    </location>
</feature>
<sequence>MAKWKILKRKMKPAESLGSDTSDSEEEVSLTRSSEGVPKKKYKWTNKQRLLIFASRGITYRDRHLMNSLRSLLAHSKEEVKFEKKDNLAAINEIAEMKNCNKVMYMENRRKSDTYMWLANMRTGPTLKFLIQNVSTMEELKFSGNCLRGSRPLLSFDPTFNNNPWSRLVKEVLAQTFGTPAYHPRSQPFFDHVFVFRLLDKRTWFRNYQIVEEDGSLVEIGPRFCLNLIKIFDGPFSDVVIYTNPHYVAPNKIRRLAKKDSRYVERKEQKVKRQFIEKLPMPSPEDPHLDVFETKPSEEAVGIEKHAYYRLNFDVGQEKKPRNLKKKKVEKPKK</sequence>
<dbReference type="Pfam" id="PF04427">
    <property type="entry name" value="Brix"/>
    <property type="match status" value="1"/>
</dbReference>
<dbReference type="PROSITE" id="PS50833">
    <property type="entry name" value="BRIX"/>
    <property type="match status" value="1"/>
</dbReference>
<evidence type="ECO:0000256" key="2">
    <source>
        <dbReference type="ARBA" id="ARBA00004604"/>
    </source>
</evidence>
<dbReference type="GO" id="GO:0006364">
    <property type="term" value="P:rRNA processing"/>
    <property type="evidence" value="ECO:0007669"/>
    <property type="project" value="InterPro"/>
</dbReference>
<gene>
    <name evidence="9" type="ORF">BIW11_09392</name>
</gene>
<dbReference type="InterPro" id="IPR007109">
    <property type="entry name" value="Brix"/>
</dbReference>
<dbReference type="SUPFAM" id="SSF52954">
    <property type="entry name" value="Class II aaRS ABD-related"/>
    <property type="match status" value="1"/>
</dbReference>
<proteinExistence type="inferred from homology"/>
<evidence type="ECO:0000256" key="1">
    <source>
        <dbReference type="ARBA" id="ARBA00003439"/>
    </source>
</evidence>
<reference evidence="9 10" key="1">
    <citation type="journal article" date="2017" name="Gigascience">
        <title>Draft genome of the honey bee ectoparasitic mite, Tropilaelaps mercedesae, is shaped by the parasitic life history.</title>
        <authorList>
            <person name="Dong X."/>
            <person name="Armstrong S.D."/>
            <person name="Xia D."/>
            <person name="Makepeace B.L."/>
            <person name="Darby A.C."/>
            <person name="Kadowaki T."/>
        </authorList>
    </citation>
    <scope>NUCLEOTIDE SEQUENCE [LARGE SCALE GENOMIC DNA]</scope>
    <source>
        <strain evidence="9">Wuxi-XJTLU</strain>
    </source>
</reference>
<protein>
    <recommendedName>
        <fullName evidence="4">Ribosome biogenesis protein BRX1 homolog</fullName>
    </recommendedName>
</protein>
<dbReference type="FunFam" id="3.40.50.10480:FF:000009">
    <property type="entry name" value="Ribosome biogenesis protein, putative"/>
    <property type="match status" value="1"/>
</dbReference>
<evidence type="ECO:0000259" key="8">
    <source>
        <dbReference type="PROSITE" id="PS50833"/>
    </source>
</evidence>
<evidence type="ECO:0000313" key="10">
    <source>
        <dbReference type="Proteomes" id="UP000192247"/>
    </source>
</evidence>
<dbReference type="PANTHER" id="PTHR13634">
    <property type="entry name" value="RIBOSOME BIOGENESIS PROTEIN BRIX"/>
    <property type="match status" value="1"/>
</dbReference>
<evidence type="ECO:0000256" key="7">
    <source>
        <dbReference type="SAM" id="MobiDB-lite"/>
    </source>
</evidence>
<keyword evidence="5" id="KW-0690">Ribosome biogenesis</keyword>
<dbReference type="PANTHER" id="PTHR13634:SF0">
    <property type="entry name" value="RIBOSOME BIOGENESIS PROTEIN BRX1 HOMOLOG"/>
    <property type="match status" value="1"/>
</dbReference>